<gene>
    <name evidence="1" type="ORF">LTS18_003185</name>
</gene>
<comment type="caution">
    <text evidence="1">The sequence shown here is derived from an EMBL/GenBank/DDBJ whole genome shotgun (WGS) entry which is preliminary data.</text>
</comment>
<evidence type="ECO:0000313" key="1">
    <source>
        <dbReference type="EMBL" id="KAK3064865.1"/>
    </source>
</evidence>
<keyword evidence="2" id="KW-1185">Reference proteome</keyword>
<dbReference type="Proteomes" id="UP001186974">
    <property type="component" value="Unassembled WGS sequence"/>
</dbReference>
<reference evidence="1" key="1">
    <citation type="submission" date="2024-09" db="EMBL/GenBank/DDBJ databases">
        <title>Black Yeasts Isolated from many extreme environments.</title>
        <authorList>
            <person name="Coleine C."/>
            <person name="Stajich J.E."/>
            <person name="Selbmann L."/>
        </authorList>
    </citation>
    <scope>NUCLEOTIDE SEQUENCE</scope>
    <source>
        <strain evidence="1">CCFEE 5737</strain>
    </source>
</reference>
<sequence length="243" mass="27955">MPSPFLLWVNSRPLKPDDETWVKWYTTEHLPDLVSSRASSRAAFWQEVGFPKGKEVDSERKYLALYQSDFQEPLKSQEYEGIRKTSDLFKTGSKVIHENGEFDARNYGLVQAYDPKKQGEVASQYVLTVEMNPKDEDDFNAWYEEEHLDLLAKIPGYRRTLRYKVTELVEALTLTDPPRYLAVHEMDSLDGFMSEAGRKAVDTEWTKKVMQGSDAYVVRAFKLVKSASAQRRLSLVSGKPILD</sequence>
<protein>
    <submittedName>
        <fullName evidence="1">Uncharacterized protein</fullName>
    </submittedName>
</protein>
<evidence type="ECO:0000313" key="2">
    <source>
        <dbReference type="Proteomes" id="UP001186974"/>
    </source>
</evidence>
<dbReference type="EMBL" id="JAWDJW010006409">
    <property type="protein sequence ID" value="KAK3064865.1"/>
    <property type="molecule type" value="Genomic_DNA"/>
</dbReference>
<organism evidence="1 2">
    <name type="scientific">Coniosporium uncinatum</name>
    <dbReference type="NCBI Taxonomy" id="93489"/>
    <lineage>
        <taxon>Eukaryota</taxon>
        <taxon>Fungi</taxon>
        <taxon>Dikarya</taxon>
        <taxon>Ascomycota</taxon>
        <taxon>Pezizomycotina</taxon>
        <taxon>Dothideomycetes</taxon>
        <taxon>Dothideomycetes incertae sedis</taxon>
        <taxon>Coniosporium</taxon>
    </lineage>
</organism>
<name>A0ACC3DBR8_9PEZI</name>
<accession>A0ACC3DBR8</accession>
<proteinExistence type="predicted"/>